<evidence type="ECO:0000313" key="1">
    <source>
        <dbReference type="EMBL" id="KAK4708055.1"/>
    </source>
</evidence>
<dbReference type="InterPro" id="IPR032675">
    <property type="entry name" value="LRR_dom_sf"/>
</dbReference>
<dbReference type="PANTHER" id="PTHR15140:SF51">
    <property type="entry name" value="LATE BLIGHT RESISTANCE PROTEIN HOMOLOG R1A-3 ISOFORM X1"/>
    <property type="match status" value="1"/>
</dbReference>
<organism evidence="1 2">
    <name type="scientific">Solanum pinnatisectum</name>
    <name type="common">tansyleaf nightshade</name>
    <dbReference type="NCBI Taxonomy" id="50273"/>
    <lineage>
        <taxon>Eukaryota</taxon>
        <taxon>Viridiplantae</taxon>
        <taxon>Streptophyta</taxon>
        <taxon>Embryophyta</taxon>
        <taxon>Tracheophyta</taxon>
        <taxon>Spermatophyta</taxon>
        <taxon>Magnoliopsida</taxon>
        <taxon>eudicotyledons</taxon>
        <taxon>Gunneridae</taxon>
        <taxon>Pentapetalae</taxon>
        <taxon>asterids</taxon>
        <taxon>lamiids</taxon>
        <taxon>Solanales</taxon>
        <taxon>Solanaceae</taxon>
        <taxon>Solanoideae</taxon>
        <taxon>Solaneae</taxon>
        <taxon>Solanum</taxon>
    </lineage>
</organism>
<reference evidence="1 2" key="1">
    <citation type="submission" date="2023-10" db="EMBL/GenBank/DDBJ databases">
        <title>Genome-Wide Identification Analysis in wild type Solanum Pinnatisectum Reveals Some Genes Defensing Phytophthora Infestans.</title>
        <authorList>
            <person name="Sun C."/>
        </authorList>
    </citation>
    <scope>NUCLEOTIDE SEQUENCE [LARGE SCALE GENOMIC DNA]</scope>
    <source>
        <strain evidence="1">LQN</strain>
        <tissue evidence="1">Leaf</tissue>
    </source>
</reference>
<dbReference type="Proteomes" id="UP001311915">
    <property type="component" value="Unassembled WGS sequence"/>
</dbReference>
<dbReference type="SUPFAM" id="SSF52047">
    <property type="entry name" value="RNI-like"/>
    <property type="match status" value="1"/>
</dbReference>
<dbReference type="EMBL" id="JAWPEI010000012">
    <property type="protein sequence ID" value="KAK4708055.1"/>
    <property type="molecule type" value="Genomic_DNA"/>
</dbReference>
<dbReference type="Gene3D" id="3.80.10.10">
    <property type="entry name" value="Ribonuclease Inhibitor"/>
    <property type="match status" value="1"/>
</dbReference>
<proteinExistence type="predicted"/>
<protein>
    <submittedName>
        <fullName evidence="1">Uncharacterized protein</fullName>
    </submittedName>
</protein>
<dbReference type="PANTHER" id="PTHR15140">
    <property type="entry name" value="TUBULIN-SPECIFIC CHAPERONE E"/>
    <property type="match status" value="1"/>
</dbReference>
<name>A0AAV9K406_9SOLN</name>
<sequence length="146" mass="17013">MIISGDIFLPNLNKLTLTRTRIPWEVVKLLANLPNLEVLKGYRAFAGTDWKVDEDVMFHKLKYLQLYGPYDMERWEVAAGSDNFPMLEQLLLHWFIQLEEIPESIGDIMTLKFIGIYFCSSGVQTSAKKIQEEQQSLGNYELQFIY</sequence>
<keyword evidence="2" id="KW-1185">Reference proteome</keyword>
<comment type="caution">
    <text evidence="1">The sequence shown here is derived from an EMBL/GenBank/DDBJ whole genome shotgun (WGS) entry which is preliminary data.</text>
</comment>
<evidence type="ECO:0000313" key="2">
    <source>
        <dbReference type="Proteomes" id="UP001311915"/>
    </source>
</evidence>
<accession>A0AAV9K406</accession>
<dbReference type="AlphaFoldDB" id="A0AAV9K406"/>
<gene>
    <name evidence="1" type="ORF">R3W88_028980</name>
</gene>